<dbReference type="EMBL" id="CP120682">
    <property type="protein sequence ID" value="WKN37448.1"/>
    <property type="molecule type" value="Genomic_DNA"/>
</dbReference>
<keyword evidence="1" id="KW-0732">Signal</keyword>
<proteinExistence type="predicted"/>
<accession>A0AA49JE18</accession>
<feature type="signal peptide" evidence="1">
    <location>
        <begin position="1"/>
        <end position="22"/>
    </location>
</feature>
<sequence>MKICFTITLLLGTVLFSCQQSAFNPDTIAQDYITFGKGGGMANQVDTYYILRNGKVYHHNNLTSEYERLDRLDKSARTECFEQAQAIPVTNFGCNEPGNIYYFLSIHTDTLLTCTWGSNGFTPPAEIDSFYQYAHQLTKNKP</sequence>
<evidence type="ECO:0000313" key="2">
    <source>
        <dbReference type="EMBL" id="WKN37448.1"/>
    </source>
</evidence>
<dbReference type="AlphaFoldDB" id="A0AA49JE18"/>
<dbReference type="PROSITE" id="PS51257">
    <property type="entry name" value="PROKAR_LIPOPROTEIN"/>
    <property type="match status" value="1"/>
</dbReference>
<evidence type="ECO:0008006" key="3">
    <source>
        <dbReference type="Google" id="ProtNLM"/>
    </source>
</evidence>
<protein>
    <recommendedName>
        <fullName evidence="3">Lipoprotein</fullName>
    </recommendedName>
</protein>
<reference evidence="2" key="1">
    <citation type="journal article" date="2023" name="Comput. Struct. Biotechnol. J.">
        <title>Discovery of a novel marine Bacteroidetes with a rich repertoire of carbohydrate-active enzymes.</title>
        <authorList>
            <person name="Chen B."/>
            <person name="Liu G."/>
            <person name="Chen Q."/>
            <person name="Wang H."/>
            <person name="Liu L."/>
            <person name="Tang K."/>
        </authorList>
    </citation>
    <scope>NUCLEOTIDE SEQUENCE</scope>
    <source>
        <strain evidence="2">TK19036</strain>
    </source>
</reference>
<reference evidence="2" key="2">
    <citation type="journal article" date="2024" name="Antonie Van Leeuwenhoek">
        <title>Roseihalotalea indica gen. nov., sp. nov., a halophilic Bacteroidetes from mesopelagic Southwest Indian Ocean with higher carbohydrate metabolic potential.</title>
        <authorList>
            <person name="Chen B."/>
            <person name="Zhang M."/>
            <person name="Lin D."/>
            <person name="Ye J."/>
            <person name="Tang K."/>
        </authorList>
    </citation>
    <scope>NUCLEOTIDE SEQUENCE</scope>
    <source>
        <strain evidence="2">TK19036</strain>
    </source>
</reference>
<feature type="chain" id="PRO_5041367413" description="Lipoprotein" evidence="1">
    <location>
        <begin position="23"/>
        <end position="142"/>
    </location>
</feature>
<organism evidence="2">
    <name type="scientific">Roseihalotalea indica</name>
    <dbReference type="NCBI Taxonomy" id="2867963"/>
    <lineage>
        <taxon>Bacteria</taxon>
        <taxon>Pseudomonadati</taxon>
        <taxon>Bacteroidota</taxon>
        <taxon>Cytophagia</taxon>
        <taxon>Cytophagales</taxon>
        <taxon>Catalimonadaceae</taxon>
        <taxon>Roseihalotalea</taxon>
    </lineage>
</organism>
<gene>
    <name evidence="2" type="ORF">K4G66_01830</name>
</gene>
<name>A0AA49JE18_9BACT</name>
<evidence type="ECO:0000256" key="1">
    <source>
        <dbReference type="SAM" id="SignalP"/>
    </source>
</evidence>